<dbReference type="Gene3D" id="1.10.10.60">
    <property type="entry name" value="Homeodomain-like"/>
    <property type="match status" value="1"/>
</dbReference>
<dbReference type="EMBL" id="QNQT01000001">
    <property type="protein sequence ID" value="RDU38681.1"/>
    <property type="molecule type" value="Genomic_DNA"/>
</dbReference>
<dbReference type="AlphaFoldDB" id="A0A3D8GWX8"/>
<accession>A0A3D8GWX8</accession>
<keyword evidence="1" id="KW-1133">Transmembrane helix</keyword>
<evidence type="ECO:0000256" key="1">
    <source>
        <dbReference type="SAM" id="Phobius"/>
    </source>
</evidence>
<dbReference type="OrthoDB" id="2862907at2"/>
<keyword evidence="3" id="KW-1185">Reference proteome</keyword>
<protein>
    <submittedName>
        <fullName evidence="2">Uncharacterized protein</fullName>
    </submittedName>
</protein>
<evidence type="ECO:0000313" key="2">
    <source>
        <dbReference type="EMBL" id="RDU38681.1"/>
    </source>
</evidence>
<gene>
    <name evidence="2" type="ORF">DRW41_03730</name>
</gene>
<feature type="transmembrane region" description="Helical" evidence="1">
    <location>
        <begin position="66"/>
        <end position="83"/>
    </location>
</feature>
<proteinExistence type="predicted"/>
<keyword evidence="1" id="KW-0472">Membrane</keyword>
<dbReference type="RefSeq" id="WP_115450596.1">
    <property type="nucleotide sequence ID" value="NZ_QNQT01000001.1"/>
</dbReference>
<feature type="transmembrane region" description="Helical" evidence="1">
    <location>
        <begin position="147"/>
        <end position="166"/>
    </location>
</feature>
<feature type="transmembrane region" description="Helical" evidence="1">
    <location>
        <begin position="178"/>
        <end position="197"/>
    </location>
</feature>
<name>A0A3D8GWX8_9BACI</name>
<keyword evidence="1" id="KW-0812">Transmembrane</keyword>
<comment type="caution">
    <text evidence="2">The sequence shown here is derived from an EMBL/GenBank/DDBJ whole genome shotgun (WGS) entry which is preliminary data.</text>
</comment>
<sequence>MSPEDSMGGKIIMFIDQLVLEYRKNFGFKKTIRRNMEINKWFSLYLLSLLVLPITFLYFSSLKDEPYMLLILFIFWSVVLLGGKQHKKKLIDCKPANSFGYTIEPFLGMLRNKFGIITKEQLLIVDEIIKQEIAKEERESKYPFQEMIRQMFVAIPITGILSYAFSEIKNGNTETGNSLIGMYFFLFCCVLIMSGFLKVKKEFANTAYLSDISRKIQIALLELSVYEHSDIGKKINTLPFLPPRAAKKRGEISRDLTLLASHSYNQVEDMTDISKSTLIRAKHKQPAR</sequence>
<reference evidence="2 3" key="1">
    <citation type="submission" date="2018-07" db="EMBL/GenBank/DDBJ databases">
        <title>Bacillus sp. YLB-04 draft genome sequence.</title>
        <authorList>
            <person name="Yu L."/>
            <person name="Tang X."/>
        </authorList>
    </citation>
    <scope>NUCLEOTIDE SEQUENCE [LARGE SCALE GENOMIC DNA]</scope>
    <source>
        <strain evidence="2 3">YLB-04</strain>
    </source>
</reference>
<organism evidence="2 3">
    <name type="scientific">Neobacillus piezotolerans</name>
    <dbReference type="NCBI Taxonomy" id="2259171"/>
    <lineage>
        <taxon>Bacteria</taxon>
        <taxon>Bacillati</taxon>
        <taxon>Bacillota</taxon>
        <taxon>Bacilli</taxon>
        <taxon>Bacillales</taxon>
        <taxon>Bacillaceae</taxon>
        <taxon>Neobacillus</taxon>
    </lineage>
</organism>
<dbReference type="Proteomes" id="UP000257144">
    <property type="component" value="Unassembled WGS sequence"/>
</dbReference>
<feature type="transmembrane region" description="Helical" evidence="1">
    <location>
        <begin position="42"/>
        <end position="60"/>
    </location>
</feature>
<evidence type="ECO:0000313" key="3">
    <source>
        <dbReference type="Proteomes" id="UP000257144"/>
    </source>
</evidence>